<dbReference type="AlphaFoldDB" id="A0A8H7ZTM6"/>
<gene>
    <name evidence="5" type="ORF">BJ554DRAFT_864</name>
</gene>
<evidence type="ECO:0000256" key="3">
    <source>
        <dbReference type="ARBA" id="ARBA00023242"/>
    </source>
</evidence>
<comment type="subcellular location">
    <subcellularLocation>
        <location evidence="1">Nucleus</location>
    </subcellularLocation>
</comment>
<name>A0A8H7ZTM6_9FUNG</name>
<evidence type="ECO:0000256" key="2">
    <source>
        <dbReference type="ARBA" id="ARBA00022448"/>
    </source>
</evidence>
<evidence type="ECO:0000256" key="1">
    <source>
        <dbReference type="ARBA" id="ARBA00004123"/>
    </source>
</evidence>
<dbReference type="SUPFAM" id="SSF117289">
    <property type="entry name" value="Nucleoporin domain"/>
    <property type="match status" value="1"/>
</dbReference>
<evidence type="ECO:0000259" key="4">
    <source>
        <dbReference type="Pfam" id="PF16755"/>
    </source>
</evidence>
<sequence>MHVRALAKMGSHKENRLTGAVPVAITGGAIRHVCLSADNRTVIVNVQGGRIHLYSAARLGQQITEAKAEYNFGKEIIGVQPNPRDDRISVLFDDGMVTVLDAQGNAQMSIHKCQASSLCWSPDGEQLVLGLASGSVEVRDSGGALVASVRKPGSLDNKDVVGTESLAYADNLIGWHR</sequence>
<dbReference type="InterPro" id="IPR039462">
    <property type="entry name" value="Nup159/Nup146_N"/>
</dbReference>
<keyword evidence="3" id="KW-0539">Nucleus</keyword>
<dbReference type="EMBL" id="JAEFCI010007821">
    <property type="protein sequence ID" value="KAG5458838.1"/>
    <property type="molecule type" value="Genomic_DNA"/>
</dbReference>
<proteinExistence type="predicted"/>
<dbReference type="Pfam" id="PF16755">
    <property type="entry name" value="Beta-prop_NUP159_NUP214"/>
    <property type="match status" value="1"/>
</dbReference>
<dbReference type="OrthoDB" id="248320at2759"/>
<evidence type="ECO:0000313" key="5">
    <source>
        <dbReference type="EMBL" id="KAG5458838.1"/>
    </source>
</evidence>
<comment type="caution">
    <text evidence="5">The sequence shown here is derived from an EMBL/GenBank/DDBJ whole genome shotgun (WGS) entry which is preliminary data.</text>
</comment>
<accession>A0A8H7ZTM6</accession>
<dbReference type="Proteomes" id="UP000673691">
    <property type="component" value="Unassembled WGS sequence"/>
</dbReference>
<dbReference type="Gene3D" id="2.130.10.10">
    <property type="entry name" value="YVTN repeat-like/Quinoprotein amine dehydrogenase"/>
    <property type="match status" value="1"/>
</dbReference>
<evidence type="ECO:0000313" key="6">
    <source>
        <dbReference type="Proteomes" id="UP000673691"/>
    </source>
</evidence>
<organism evidence="5 6">
    <name type="scientific">Olpidium bornovanus</name>
    <dbReference type="NCBI Taxonomy" id="278681"/>
    <lineage>
        <taxon>Eukaryota</taxon>
        <taxon>Fungi</taxon>
        <taxon>Fungi incertae sedis</taxon>
        <taxon>Olpidiomycota</taxon>
        <taxon>Olpidiomycotina</taxon>
        <taxon>Olpidiomycetes</taxon>
        <taxon>Olpidiales</taxon>
        <taxon>Olpidiaceae</taxon>
        <taxon>Olpidium</taxon>
    </lineage>
</organism>
<keyword evidence="6" id="KW-1185">Reference proteome</keyword>
<dbReference type="InterPro" id="IPR015943">
    <property type="entry name" value="WD40/YVTN_repeat-like_dom_sf"/>
</dbReference>
<keyword evidence="2" id="KW-0813">Transport</keyword>
<reference evidence="5 6" key="1">
    <citation type="journal article" name="Sci. Rep.">
        <title>Genome-scale phylogenetic analyses confirm Olpidium as the closest living zoosporic fungus to the non-flagellated, terrestrial fungi.</title>
        <authorList>
            <person name="Chang Y."/>
            <person name="Rochon D."/>
            <person name="Sekimoto S."/>
            <person name="Wang Y."/>
            <person name="Chovatia M."/>
            <person name="Sandor L."/>
            <person name="Salamov A."/>
            <person name="Grigoriev I.V."/>
            <person name="Stajich J.E."/>
            <person name="Spatafora J.W."/>
        </authorList>
    </citation>
    <scope>NUCLEOTIDE SEQUENCE [LARGE SCALE GENOMIC DNA]</scope>
    <source>
        <strain evidence="5">S191</strain>
    </source>
</reference>
<dbReference type="GO" id="GO:0005634">
    <property type="term" value="C:nucleus"/>
    <property type="evidence" value="ECO:0007669"/>
    <property type="project" value="UniProtKB-SubCell"/>
</dbReference>
<protein>
    <recommendedName>
        <fullName evidence="4">Nucleoporin Nup159/Nup146 N-terminal domain-containing protein</fullName>
    </recommendedName>
</protein>
<feature type="domain" description="Nucleoporin Nup159/Nup146 N-terminal" evidence="4">
    <location>
        <begin position="12"/>
        <end position="158"/>
    </location>
</feature>